<organism evidence="2 3">
    <name type="scientific">Roseateles chitinivorans</name>
    <dbReference type="NCBI Taxonomy" id="2917965"/>
    <lineage>
        <taxon>Bacteria</taxon>
        <taxon>Pseudomonadati</taxon>
        <taxon>Pseudomonadota</taxon>
        <taxon>Betaproteobacteria</taxon>
        <taxon>Burkholderiales</taxon>
        <taxon>Sphaerotilaceae</taxon>
        <taxon>Roseateles</taxon>
    </lineage>
</organism>
<proteinExistence type="predicted"/>
<sequence length="220" mass="23744">MTTHLPTTTADHLLGRPFDSLLDHAATVPGARRFDGVAAAHAAHQAAHHAASQAAFRAAPHADDVERQCSARRLSDAALDAIAELAVLTDTTDEATLESACRQAIAQDPCHIESFARLTALLSRQGRHDEALELIDQAVGWCGDIASLYHFAGCVLESAGRLPQAIASFEQALDLNPALAESHYRLGALCERLGEPRASAAHFRVYRRLVDENRSNQRLS</sequence>
<dbReference type="Pfam" id="PF13414">
    <property type="entry name" value="TPR_11"/>
    <property type="match status" value="1"/>
</dbReference>
<accession>A0A2G9C323</accession>
<dbReference type="RefSeq" id="WP_099864031.1">
    <property type="nucleotide sequence ID" value="NZ_PEOG01000096.1"/>
</dbReference>
<comment type="caution">
    <text evidence="2">The sequence shown here is derived from an EMBL/GenBank/DDBJ whole genome shotgun (WGS) entry which is preliminary data.</text>
</comment>
<dbReference type="AlphaFoldDB" id="A0A2G9C323"/>
<dbReference type="InterPro" id="IPR019734">
    <property type="entry name" value="TPR_rpt"/>
</dbReference>
<dbReference type="EMBL" id="PEOG01000096">
    <property type="protein sequence ID" value="PIM50821.1"/>
    <property type="molecule type" value="Genomic_DNA"/>
</dbReference>
<feature type="repeat" description="TPR" evidence="1">
    <location>
        <begin position="146"/>
        <end position="179"/>
    </location>
</feature>
<dbReference type="OrthoDB" id="9814129at2"/>
<dbReference type="SUPFAM" id="SSF48452">
    <property type="entry name" value="TPR-like"/>
    <property type="match status" value="1"/>
</dbReference>
<dbReference type="SMART" id="SM00028">
    <property type="entry name" value="TPR"/>
    <property type="match status" value="3"/>
</dbReference>
<name>A0A2G9C323_9BURK</name>
<evidence type="ECO:0000313" key="2">
    <source>
        <dbReference type="EMBL" id="PIM50821.1"/>
    </source>
</evidence>
<keyword evidence="1" id="KW-0802">TPR repeat</keyword>
<evidence type="ECO:0000313" key="3">
    <source>
        <dbReference type="Proteomes" id="UP000231501"/>
    </source>
</evidence>
<protein>
    <submittedName>
        <fullName evidence="2">Uncharacterized protein</fullName>
    </submittedName>
</protein>
<dbReference type="InterPro" id="IPR011990">
    <property type="entry name" value="TPR-like_helical_dom_sf"/>
</dbReference>
<gene>
    <name evidence="2" type="ORF">CS062_22980</name>
</gene>
<reference evidence="2 3" key="1">
    <citation type="submission" date="2017-11" db="EMBL/GenBank/DDBJ databases">
        <title>Draft genome sequence of Mitsuaria sp. HWN-4.</title>
        <authorList>
            <person name="Gundlapally S.R."/>
        </authorList>
    </citation>
    <scope>NUCLEOTIDE SEQUENCE [LARGE SCALE GENOMIC DNA]</scope>
    <source>
        <strain evidence="2 3">HWN-4</strain>
    </source>
</reference>
<dbReference type="Proteomes" id="UP000231501">
    <property type="component" value="Unassembled WGS sequence"/>
</dbReference>
<dbReference type="PROSITE" id="PS50005">
    <property type="entry name" value="TPR"/>
    <property type="match status" value="1"/>
</dbReference>
<keyword evidence="3" id="KW-1185">Reference proteome</keyword>
<dbReference type="Gene3D" id="1.25.40.10">
    <property type="entry name" value="Tetratricopeptide repeat domain"/>
    <property type="match status" value="1"/>
</dbReference>
<evidence type="ECO:0000256" key="1">
    <source>
        <dbReference type="PROSITE-ProRule" id="PRU00339"/>
    </source>
</evidence>